<protein>
    <submittedName>
        <fullName evidence="1">Uncharacterized protein</fullName>
    </submittedName>
</protein>
<organism evidence="1 2">
    <name type="scientific">Linderina macrospora</name>
    <dbReference type="NCBI Taxonomy" id="4868"/>
    <lineage>
        <taxon>Eukaryota</taxon>
        <taxon>Fungi</taxon>
        <taxon>Fungi incertae sedis</taxon>
        <taxon>Zoopagomycota</taxon>
        <taxon>Kickxellomycotina</taxon>
        <taxon>Kickxellomycetes</taxon>
        <taxon>Kickxellales</taxon>
        <taxon>Kickxellaceae</taxon>
        <taxon>Linderina</taxon>
    </lineage>
</organism>
<evidence type="ECO:0000313" key="1">
    <source>
        <dbReference type="EMBL" id="KAJ1927857.1"/>
    </source>
</evidence>
<proteinExistence type="predicted"/>
<sequence length="233" mass="26158">MATVDPAAPSAKHSMLLGGLALFICIVSFVFQTTITRKVQESFSAPYFILWVSHSLWVVLLPFHTVFEKMKRRPRSLAALKAEVLVGCAKIIVQLRGTSSAYRPIHGDNQDEGERDGHADVQGVRRRRHNKLTTEDEDEDNDQDEEEQVGESPVDDLDDDGSRTLATSHPGKVLLRTFFLATLLAGLLNSSAYLWYAALNFSSMSKVTAIYNMSCFFAYLFSILLLRERIRLS</sequence>
<reference evidence="1" key="1">
    <citation type="submission" date="2022-07" db="EMBL/GenBank/DDBJ databases">
        <title>Phylogenomic reconstructions and comparative analyses of Kickxellomycotina fungi.</title>
        <authorList>
            <person name="Reynolds N.K."/>
            <person name="Stajich J.E."/>
            <person name="Barry K."/>
            <person name="Grigoriev I.V."/>
            <person name="Crous P."/>
            <person name="Smith M.E."/>
        </authorList>
    </citation>
    <scope>NUCLEOTIDE SEQUENCE</scope>
    <source>
        <strain evidence="1">NRRL 5244</strain>
    </source>
</reference>
<name>A0ACC1IXR9_9FUNG</name>
<dbReference type="Proteomes" id="UP001150603">
    <property type="component" value="Unassembled WGS sequence"/>
</dbReference>
<comment type="caution">
    <text evidence="1">The sequence shown here is derived from an EMBL/GenBank/DDBJ whole genome shotgun (WGS) entry which is preliminary data.</text>
</comment>
<gene>
    <name evidence="1" type="ORF">FBU59_007180</name>
</gene>
<dbReference type="EMBL" id="JANBPW010006739">
    <property type="protein sequence ID" value="KAJ1927857.1"/>
    <property type="molecule type" value="Genomic_DNA"/>
</dbReference>
<keyword evidence="2" id="KW-1185">Reference proteome</keyword>
<evidence type="ECO:0000313" key="2">
    <source>
        <dbReference type="Proteomes" id="UP001150603"/>
    </source>
</evidence>
<feature type="non-terminal residue" evidence="1">
    <location>
        <position position="233"/>
    </location>
</feature>
<accession>A0ACC1IXR9</accession>